<evidence type="ECO:0000256" key="1">
    <source>
        <dbReference type="ARBA" id="ARBA00005086"/>
    </source>
</evidence>
<accession>A0ABU0ZDK6</accession>
<dbReference type="InterPro" id="IPR013328">
    <property type="entry name" value="6PGD_dom2"/>
</dbReference>
<comment type="similarity">
    <text evidence="2">Belongs to the 3-hydroxyacyl-CoA dehydrogenase family.</text>
</comment>
<dbReference type="Proteomes" id="UP001230908">
    <property type="component" value="Unassembled WGS sequence"/>
</dbReference>
<gene>
    <name evidence="6" type="ORF">RB614_11470</name>
</gene>
<feature type="domain" description="3-hydroxyacyl-CoA dehydrogenase NAD binding" evidence="5">
    <location>
        <begin position="9"/>
        <end position="181"/>
    </location>
</feature>
<dbReference type="InterPro" id="IPR008927">
    <property type="entry name" value="6-PGluconate_DH-like_C_sf"/>
</dbReference>
<comment type="caution">
    <text evidence="6">The sequence shown here is derived from an EMBL/GenBank/DDBJ whole genome shotgun (WGS) entry which is preliminary data.</text>
</comment>
<reference evidence="6 7" key="1">
    <citation type="submission" date="2023-08" db="EMBL/GenBank/DDBJ databases">
        <title>Phytohabitans sansha sp. nov., isolated from marine sediment.</title>
        <authorList>
            <person name="Zhao Y."/>
            <person name="Yi K."/>
        </authorList>
    </citation>
    <scope>NUCLEOTIDE SEQUENCE [LARGE SCALE GENOMIC DNA]</scope>
    <source>
        <strain evidence="6 7">ZYX-F-186</strain>
    </source>
</reference>
<protein>
    <submittedName>
        <fullName evidence="6">3-hydroxyacyl-CoA dehydrogenase NAD-binding domain-containing protein</fullName>
    </submittedName>
</protein>
<dbReference type="InterPro" id="IPR036291">
    <property type="entry name" value="NAD(P)-bd_dom_sf"/>
</dbReference>
<name>A0ABU0ZDK6_9ACTN</name>
<dbReference type="SUPFAM" id="SSF51735">
    <property type="entry name" value="NAD(P)-binding Rossmann-fold domains"/>
    <property type="match status" value="1"/>
</dbReference>
<evidence type="ECO:0000256" key="2">
    <source>
        <dbReference type="ARBA" id="ARBA00009463"/>
    </source>
</evidence>
<evidence type="ECO:0000313" key="6">
    <source>
        <dbReference type="EMBL" id="MDQ7905141.1"/>
    </source>
</evidence>
<keyword evidence="7" id="KW-1185">Reference proteome</keyword>
<organism evidence="6 7">
    <name type="scientific">Phytohabitans maris</name>
    <dbReference type="NCBI Taxonomy" id="3071409"/>
    <lineage>
        <taxon>Bacteria</taxon>
        <taxon>Bacillati</taxon>
        <taxon>Actinomycetota</taxon>
        <taxon>Actinomycetes</taxon>
        <taxon>Micromonosporales</taxon>
        <taxon>Micromonosporaceae</taxon>
    </lineage>
</organism>
<dbReference type="SUPFAM" id="SSF48179">
    <property type="entry name" value="6-phosphogluconate dehydrogenase C-terminal domain-like"/>
    <property type="match status" value="1"/>
</dbReference>
<evidence type="ECO:0000256" key="3">
    <source>
        <dbReference type="ARBA" id="ARBA00023002"/>
    </source>
</evidence>
<evidence type="ECO:0000313" key="7">
    <source>
        <dbReference type="Proteomes" id="UP001230908"/>
    </source>
</evidence>
<dbReference type="InterPro" id="IPR006176">
    <property type="entry name" value="3-OHacyl-CoA_DH_NAD-bd"/>
</dbReference>
<dbReference type="Gene3D" id="1.10.1040.10">
    <property type="entry name" value="N-(1-d-carboxylethyl)-l-norvaline Dehydrogenase, domain 2"/>
    <property type="match status" value="1"/>
</dbReference>
<feature type="domain" description="3-hydroxyacyl-CoA dehydrogenase C-terminal" evidence="4">
    <location>
        <begin position="187"/>
        <end position="251"/>
    </location>
</feature>
<dbReference type="PANTHER" id="PTHR48075">
    <property type="entry name" value="3-HYDROXYACYL-COA DEHYDROGENASE FAMILY PROTEIN"/>
    <property type="match status" value="1"/>
</dbReference>
<proteinExistence type="inferred from homology"/>
<dbReference type="PANTHER" id="PTHR48075:SF5">
    <property type="entry name" value="3-HYDROXYBUTYRYL-COA DEHYDROGENASE"/>
    <property type="match status" value="1"/>
</dbReference>
<keyword evidence="3" id="KW-0560">Oxidoreductase</keyword>
<dbReference type="InterPro" id="IPR006108">
    <property type="entry name" value="3HC_DH_C"/>
</dbReference>
<dbReference type="RefSeq" id="WP_308712415.1">
    <property type="nucleotide sequence ID" value="NZ_JAVHUY010000009.1"/>
</dbReference>
<comment type="pathway">
    <text evidence="1">Lipid metabolism; butanoate metabolism.</text>
</comment>
<sequence length="310" mass="32984">MPDATQRTATIIGAGTIGLGWTTLFLAHGLRVRVNSRRADAERIVRDGLALFAPTLPGGAADPAELATRLEVQPDLKRAVDGADVVQENAPEDLDLKRQIFAQVVEAAPEHTLLLSSTSSLLPDDLGADLRDPARVVVGHPFNPPHVIPLVEVVASERADAALVRRAEDFYRAVGKAPIVLARSVPGFVANRLQSALLRESIHLVRSGVVTVAQLDAVVVNSIGLRWATVGPFQAFHLGGGPGGLRHWLAHLGVGLEAGWRGLGEPPMDETTVRTLVDQADDAFAGRTYPELVADRDARQLAVLRALAGS</sequence>
<evidence type="ECO:0000259" key="4">
    <source>
        <dbReference type="Pfam" id="PF00725"/>
    </source>
</evidence>
<dbReference type="Pfam" id="PF02737">
    <property type="entry name" value="3HCDH_N"/>
    <property type="match status" value="1"/>
</dbReference>
<evidence type="ECO:0000259" key="5">
    <source>
        <dbReference type="Pfam" id="PF02737"/>
    </source>
</evidence>
<dbReference type="Pfam" id="PF00725">
    <property type="entry name" value="3HCDH"/>
    <property type="match status" value="1"/>
</dbReference>
<dbReference type="InterPro" id="IPR006180">
    <property type="entry name" value="3-OHacyl-CoA_DH_CS"/>
</dbReference>
<dbReference type="EMBL" id="JAVHUY010000009">
    <property type="protein sequence ID" value="MDQ7905141.1"/>
    <property type="molecule type" value="Genomic_DNA"/>
</dbReference>
<dbReference type="Gene3D" id="3.40.50.720">
    <property type="entry name" value="NAD(P)-binding Rossmann-like Domain"/>
    <property type="match status" value="1"/>
</dbReference>
<dbReference type="PROSITE" id="PS00067">
    <property type="entry name" value="3HCDH"/>
    <property type="match status" value="1"/>
</dbReference>